<accession>A0A226E564</accession>
<dbReference type="Gene3D" id="2.60.40.60">
    <property type="entry name" value="Cadherins"/>
    <property type="match status" value="14"/>
</dbReference>
<keyword evidence="4 17" id="KW-0812">Transmembrane</keyword>
<gene>
    <name evidence="19" type="ORF">Fcan01_13678</name>
</gene>
<dbReference type="FunFam" id="2.60.40.60:FF:000098">
    <property type="entry name" value="cadherin-23 isoform X1"/>
    <property type="match status" value="1"/>
</dbReference>
<feature type="transmembrane region" description="Helical" evidence="17">
    <location>
        <begin position="134"/>
        <end position="155"/>
    </location>
</feature>
<feature type="region of interest" description="Disordered" evidence="16">
    <location>
        <begin position="1957"/>
        <end position="1996"/>
    </location>
</feature>
<comment type="caution">
    <text evidence="19">The sequence shown here is derived from an EMBL/GenBank/DDBJ whole genome shotgun (WGS) entry which is preliminary data.</text>
</comment>
<feature type="transmembrane region" description="Helical" evidence="17">
    <location>
        <begin position="1863"/>
        <end position="1887"/>
    </location>
</feature>
<dbReference type="CDD" id="cd11304">
    <property type="entry name" value="Cadherin_repeat"/>
    <property type="match status" value="13"/>
</dbReference>
<name>A0A226E564_FOLCA</name>
<dbReference type="GO" id="GO:0005509">
    <property type="term" value="F:calcium ion binding"/>
    <property type="evidence" value="ECO:0007669"/>
    <property type="project" value="UniProtKB-UniRule"/>
</dbReference>
<feature type="region of interest" description="Disordered" evidence="16">
    <location>
        <begin position="64"/>
        <end position="100"/>
    </location>
</feature>
<feature type="domain" description="Cadherin" evidence="18">
    <location>
        <begin position="269"/>
        <end position="379"/>
    </location>
</feature>
<feature type="domain" description="Cadherin" evidence="18">
    <location>
        <begin position="177"/>
        <end position="268"/>
    </location>
</feature>
<feature type="domain" description="Cadherin" evidence="18">
    <location>
        <begin position="1658"/>
        <end position="1782"/>
    </location>
</feature>
<dbReference type="GO" id="GO:0048513">
    <property type="term" value="P:animal organ development"/>
    <property type="evidence" value="ECO:0007669"/>
    <property type="project" value="UniProtKB-ARBA"/>
</dbReference>
<dbReference type="PRINTS" id="PR00205">
    <property type="entry name" value="CADHERIN"/>
</dbReference>
<dbReference type="Proteomes" id="UP000198287">
    <property type="component" value="Unassembled WGS sequence"/>
</dbReference>
<dbReference type="FunFam" id="2.60.40.60:FF:000039">
    <property type="entry name" value="FAT atypical cadherin 3"/>
    <property type="match status" value="1"/>
</dbReference>
<proteinExistence type="predicted"/>
<keyword evidence="3" id="KW-0245">EGF-like domain</keyword>
<dbReference type="GO" id="GO:0005886">
    <property type="term" value="C:plasma membrane"/>
    <property type="evidence" value="ECO:0007669"/>
    <property type="project" value="UniProtKB-SubCell"/>
</dbReference>
<evidence type="ECO:0000256" key="3">
    <source>
        <dbReference type="ARBA" id="ARBA00022536"/>
    </source>
</evidence>
<dbReference type="InterPro" id="IPR015919">
    <property type="entry name" value="Cadherin-like_sf"/>
</dbReference>
<dbReference type="PANTHER" id="PTHR24026:SF137">
    <property type="entry name" value="CADHERIN-RELATED TUMOR SUPPRESSOR"/>
    <property type="match status" value="1"/>
</dbReference>
<feature type="domain" description="Cadherin" evidence="18">
    <location>
        <begin position="603"/>
        <end position="713"/>
    </location>
</feature>
<feature type="compositionally biased region" description="Basic and acidic residues" evidence="16">
    <location>
        <begin position="90"/>
        <end position="100"/>
    </location>
</feature>
<evidence type="ECO:0000259" key="18">
    <source>
        <dbReference type="PROSITE" id="PS50268"/>
    </source>
</evidence>
<keyword evidence="11 17" id="KW-0472">Membrane</keyword>
<evidence type="ECO:0000256" key="17">
    <source>
        <dbReference type="SAM" id="Phobius"/>
    </source>
</evidence>
<keyword evidence="7" id="KW-0677">Repeat</keyword>
<feature type="domain" description="Cadherin" evidence="18">
    <location>
        <begin position="714"/>
        <end position="831"/>
    </location>
</feature>
<dbReference type="Pfam" id="PF00028">
    <property type="entry name" value="Cadherin"/>
    <property type="match status" value="10"/>
</dbReference>
<dbReference type="PROSITE" id="PS50268">
    <property type="entry name" value="CADHERIN_2"/>
    <property type="match status" value="14"/>
</dbReference>
<evidence type="ECO:0000313" key="20">
    <source>
        <dbReference type="Proteomes" id="UP000198287"/>
    </source>
</evidence>
<dbReference type="GO" id="GO:0048589">
    <property type="term" value="P:developmental growth"/>
    <property type="evidence" value="ECO:0007669"/>
    <property type="project" value="UniProtKB-ARBA"/>
</dbReference>
<dbReference type="InterPro" id="IPR020894">
    <property type="entry name" value="Cadherin_CS"/>
</dbReference>
<evidence type="ECO:0000256" key="14">
    <source>
        <dbReference type="ARBA" id="ARBA00059331"/>
    </source>
</evidence>
<dbReference type="PANTHER" id="PTHR24026">
    <property type="entry name" value="FAT ATYPICAL CADHERIN-RELATED"/>
    <property type="match status" value="1"/>
</dbReference>
<dbReference type="OrthoDB" id="6510378at2759"/>
<sequence>MDKYRKIIARDSSVSATNIHKRIMSWSLRRPTMRSHITTTTTNTTTDQYDDYSNYCRNAVPCRPPGEESVSNRDCLMGQQSPTSTSSSIRGERLRHAKSDSDAIQIPRQTNLSSHQRKYNRTIIQKLRLSRPTVFLPPLLLFIIAQITLVNANILPQFLLSDGQSEIVLRLKEGPASPVGSLIYTLKGIDRDGDPLTFGLKGQIANEILRIENRGRDTANLYLKKELDREVEDEYMIILTLNDGKLAEPVQQSLLLLVEDTNDERPVFKPYQSTVKVTENGKVPQIITTLEANDRDEGPYGQVIYKLQLEDGDEGFFTLNTVNGQAVVKLVKPLDYERKFLHQIKVLAMDRAETEAQINQAIASIVVQVQDLEDTGPTFIAVPPVTKIREDVPVNSFVLQVRAIDGDRGINNAIKYSLVNDNEKVFEIDSDSGIVYTKEPLDRENARGGSYVLNIVATEQSKISPKPSVETTLVVNLLDIDDERPRFKSTSYLAEITENSQEGVPVTFLAKGIPEVFDHDLGLNGTFRLKTDGDGGIFEVTPSEGINHVSFLIRVKNPARLDYEKMKEINFTIIAEDMTGDKFSKVPISVAVLDANDNIPEFEKEQYEVLINENSPPGTVIVRVNATDPDSGNFGTRGIRYTSITGSIANELSLDPVSGLITIKATNKTSLDRELATVYYLSVEAQDNKGRGNRKNVQIIINLKDENDESPVFLQSRYEARIFENEMEFVSPVRFQARDNDLKDTPNSEVHYTIIAGNEEGWLEVDDLSGKLKVVKPFDFEKLSTSPISPLSNVKHLNFTIRAHDSGIPSRFALSFLTLFVFDTNDFSPRFTRTHMSRIIREDFVGGSQIAKVESSDLDGSSPFNRVFYRIETGGQDKFVIESETGVLRLTPGAQLDYNIKPNHILEIIAQDGGGRQSEAPCVINITLKDINNKKPKFEFNAVEEESNAGGGSNGVYFTKVAENSPKGHFIMQVKASDPDTSAVLRYNIDFNKSDARNEDGRVLLTNTKTKPGSKLRGVDLSKLFILDPTEGILSVGGGLDRELMETVRLYVVVQDIGSETGEQKASARIEVTILDENDSDPKFRMNPYMASVPENAEKGTKIITVIADDPDKDRVIRYSIVSGKEIGKNQKFPLAIDPETGVIELVDRVDRELTDWINFTVLAEDSGTNPKNRHSSVPVFLRVIDQNDNAPMFVDNLTNITVPEDAQVGSIIAKVVAKDMDSGNYGKITYLLDRKSSMGKFTIDSETGAIRVAEPLDREEKSSYTLVIQAWDNFQFGYASGESRNAFKQLNLAVSDINDSPPEFLDEDVQSATGKSLRSGPTCASVTEFHEELILTIRAKDRDDETTANGKVTFKIKSGNELGLFKLQLGKNIAKVLPARSLKGFYGNYTLTIEAQDGGRPPNVATKEFNLCVLDYNDNKPRFINPAQNFTIKVPENATVGSSIIQVRAVDSDIGDNGIVRYRFRQEFSRHSETFHINPTTGVLTLAKLLDRERQKVYYLRIEAYDLGQPTPLSSELDLTIVVKNVDDFKPAFVKNEFIAQLTENISPGRERIQLPGTIDRDDEDDEEKKTSQVCYFILSDSKNSTELFEVDALSHVLTTKVRLDREKQPMHNFTILATDNCHQDIKRLHLQVFDKGSLLSVQIEVADVNDNMPIFTQRTFTGGVSTSSDYGTEILTFSATDADTPPNAKLTYFIIHPITMSLSEGLSHLINNDNPLFSIDPNSGILSLAFDPQPDMKGHFSLNVGVNDTTDLSDKANALVYLLRDDQKVKITVRMTDASFKYHENRDGSVDKTKTDFYIHLVHPDQNIVLEADEVLKLIDLNIEELDDLFKEFNVLDTQKSTFTVGATFATKGREETKNLFLVYAIGTALFLALLLLVVISICFAQRSKYQRQLKAATTNAYGSSASIIPRTGNVPNTNVHSVEGSNPIWMQAYHNNWYKEDSIRYEASDTRDSLDENAIGTESTSPPSSHMRSFLGTGSGGSGSGGGGSDKELCRRNDLNRTYHRNLIYGNRIESAASGNCLILKKHLETTEL</sequence>
<dbReference type="OMA" id="DQGKNGT"/>
<feature type="domain" description="Cadherin" evidence="18">
    <location>
        <begin position="953"/>
        <end position="1084"/>
    </location>
</feature>
<dbReference type="SUPFAM" id="SSF49313">
    <property type="entry name" value="Cadherin-like"/>
    <property type="match status" value="14"/>
</dbReference>
<keyword evidence="5" id="KW-0479">Metal-binding</keyword>
<evidence type="ECO:0000256" key="15">
    <source>
        <dbReference type="PROSITE-ProRule" id="PRU00043"/>
    </source>
</evidence>
<evidence type="ECO:0000256" key="12">
    <source>
        <dbReference type="ARBA" id="ARBA00023157"/>
    </source>
</evidence>
<feature type="compositionally biased region" description="Polar residues" evidence="16">
    <location>
        <begin position="1963"/>
        <end position="1974"/>
    </location>
</feature>
<comment type="function">
    <text evidence="14">Cadherins are calcium-dependent cell adhesion proteins. They preferentially interact with themselves in a homophilic manner in connecting cells.</text>
</comment>
<keyword evidence="2" id="KW-1003">Cell membrane</keyword>
<feature type="compositionally biased region" description="Polar residues" evidence="16">
    <location>
        <begin position="78"/>
        <end position="89"/>
    </location>
</feature>
<dbReference type="EMBL" id="LNIX01000007">
    <property type="protein sequence ID" value="OXA51666.1"/>
    <property type="molecule type" value="Genomic_DNA"/>
</dbReference>
<evidence type="ECO:0000256" key="7">
    <source>
        <dbReference type="ARBA" id="ARBA00022737"/>
    </source>
</evidence>
<dbReference type="GO" id="GO:0001736">
    <property type="term" value="P:establishment of planar polarity"/>
    <property type="evidence" value="ECO:0007669"/>
    <property type="project" value="UniProtKB-ARBA"/>
</dbReference>
<keyword evidence="9" id="KW-0130">Cell adhesion</keyword>
<evidence type="ECO:0000256" key="6">
    <source>
        <dbReference type="ARBA" id="ARBA00022729"/>
    </source>
</evidence>
<evidence type="ECO:0000256" key="4">
    <source>
        <dbReference type="ARBA" id="ARBA00022692"/>
    </source>
</evidence>
<evidence type="ECO:0000256" key="13">
    <source>
        <dbReference type="ARBA" id="ARBA00023180"/>
    </source>
</evidence>
<dbReference type="PROSITE" id="PS00232">
    <property type="entry name" value="CADHERIN_1"/>
    <property type="match status" value="4"/>
</dbReference>
<feature type="domain" description="Cadherin" evidence="18">
    <location>
        <begin position="488"/>
        <end position="602"/>
    </location>
</feature>
<comment type="subcellular location">
    <subcellularLocation>
        <location evidence="1">Cell membrane</location>
        <topology evidence="1">Single-pass type I membrane protein</topology>
    </subcellularLocation>
</comment>
<evidence type="ECO:0000256" key="9">
    <source>
        <dbReference type="ARBA" id="ARBA00022889"/>
    </source>
</evidence>
<feature type="compositionally biased region" description="Gly residues" evidence="16">
    <location>
        <begin position="1980"/>
        <end position="1991"/>
    </location>
</feature>
<keyword evidence="12" id="KW-1015">Disulfide bond</keyword>
<evidence type="ECO:0000256" key="1">
    <source>
        <dbReference type="ARBA" id="ARBA00004251"/>
    </source>
</evidence>
<dbReference type="FunFam" id="2.60.40.60:FF:000118">
    <property type="entry name" value="protocadherin Fat 4"/>
    <property type="match status" value="2"/>
</dbReference>
<keyword evidence="13" id="KW-0325">Glycoprotein</keyword>
<dbReference type="GO" id="GO:0007156">
    <property type="term" value="P:homophilic cell adhesion via plasma membrane adhesion molecules"/>
    <property type="evidence" value="ECO:0007669"/>
    <property type="project" value="InterPro"/>
</dbReference>
<dbReference type="STRING" id="158441.A0A226E564"/>
<dbReference type="FunFam" id="2.60.40.60:FF:000123">
    <property type="entry name" value="Protocadherin beta 4"/>
    <property type="match status" value="1"/>
</dbReference>
<dbReference type="InterPro" id="IPR002126">
    <property type="entry name" value="Cadherin-like_dom"/>
</dbReference>
<feature type="domain" description="Cadherin" evidence="18">
    <location>
        <begin position="1195"/>
        <end position="1305"/>
    </location>
</feature>
<keyword evidence="20" id="KW-1185">Reference proteome</keyword>
<keyword evidence="6" id="KW-0732">Signal</keyword>
<dbReference type="SMART" id="SM00112">
    <property type="entry name" value="CA"/>
    <property type="match status" value="14"/>
</dbReference>
<organism evidence="19 20">
    <name type="scientific">Folsomia candida</name>
    <name type="common">Springtail</name>
    <dbReference type="NCBI Taxonomy" id="158441"/>
    <lineage>
        <taxon>Eukaryota</taxon>
        <taxon>Metazoa</taxon>
        <taxon>Ecdysozoa</taxon>
        <taxon>Arthropoda</taxon>
        <taxon>Hexapoda</taxon>
        <taxon>Collembola</taxon>
        <taxon>Entomobryomorpha</taxon>
        <taxon>Isotomoidea</taxon>
        <taxon>Isotomidae</taxon>
        <taxon>Proisotominae</taxon>
        <taxon>Folsomia</taxon>
    </lineage>
</organism>
<dbReference type="FunFam" id="2.60.40.60:FF:000168">
    <property type="entry name" value="Cadherin-related family member 2"/>
    <property type="match status" value="1"/>
</dbReference>
<evidence type="ECO:0000256" key="10">
    <source>
        <dbReference type="ARBA" id="ARBA00022989"/>
    </source>
</evidence>
<feature type="domain" description="Cadherin" evidence="18">
    <location>
        <begin position="1085"/>
        <end position="1194"/>
    </location>
</feature>
<evidence type="ECO:0000256" key="2">
    <source>
        <dbReference type="ARBA" id="ARBA00022475"/>
    </source>
</evidence>
<feature type="domain" description="Cadherin" evidence="18">
    <location>
        <begin position="832"/>
        <end position="938"/>
    </location>
</feature>
<feature type="domain" description="Cadherin" evidence="18">
    <location>
        <begin position="1335"/>
        <end position="1424"/>
    </location>
</feature>
<protein>
    <submittedName>
        <fullName evidence="19">Cadherin-23</fullName>
    </submittedName>
</protein>
<evidence type="ECO:0000256" key="11">
    <source>
        <dbReference type="ARBA" id="ARBA00023136"/>
    </source>
</evidence>
<evidence type="ECO:0000256" key="8">
    <source>
        <dbReference type="ARBA" id="ARBA00022837"/>
    </source>
</evidence>
<dbReference type="GO" id="GO:0007163">
    <property type="term" value="P:establishment or maintenance of cell polarity"/>
    <property type="evidence" value="ECO:0007669"/>
    <property type="project" value="UniProtKB-ARBA"/>
</dbReference>
<keyword evidence="10 17" id="KW-1133">Transmembrane helix</keyword>
<feature type="domain" description="Cadherin" evidence="18">
    <location>
        <begin position="1427"/>
        <end position="1534"/>
    </location>
</feature>
<reference evidence="19 20" key="1">
    <citation type="submission" date="2015-12" db="EMBL/GenBank/DDBJ databases">
        <title>The genome of Folsomia candida.</title>
        <authorList>
            <person name="Faddeeva A."/>
            <person name="Derks M.F."/>
            <person name="Anvar Y."/>
            <person name="Smit S."/>
            <person name="Van Straalen N."/>
            <person name="Roelofs D."/>
        </authorList>
    </citation>
    <scope>NUCLEOTIDE SEQUENCE [LARGE SCALE GENOMIC DNA]</scope>
    <source>
        <strain evidence="19 20">VU population</strain>
        <tissue evidence="19">Whole body</tissue>
    </source>
</reference>
<evidence type="ECO:0000313" key="19">
    <source>
        <dbReference type="EMBL" id="OXA51666.1"/>
    </source>
</evidence>
<feature type="domain" description="Cadherin" evidence="18">
    <location>
        <begin position="380"/>
        <end position="487"/>
    </location>
</feature>
<keyword evidence="8 15" id="KW-0106">Calcium</keyword>
<feature type="domain" description="Cadherin" evidence="18">
    <location>
        <begin position="1535"/>
        <end position="1657"/>
    </location>
</feature>
<evidence type="ECO:0000256" key="5">
    <source>
        <dbReference type="ARBA" id="ARBA00022723"/>
    </source>
</evidence>
<evidence type="ECO:0000256" key="16">
    <source>
        <dbReference type="SAM" id="MobiDB-lite"/>
    </source>
</evidence>